<sequence length="46" mass="5800">MKLPNDYKRNYRFRTDTSKEKKYLNIILIIMVVLVVLWYAYKYFFT</sequence>
<organism evidence="2 3">
    <name type="scientific">Pedobacter xixiisoli</name>
    <dbReference type="NCBI Taxonomy" id="1476464"/>
    <lineage>
        <taxon>Bacteria</taxon>
        <taxon>Pseudomonadati</taxon>
        <taxon>Bacteroidota</taxon>
        <taxon>Sphingobacteriia</taxon>
        <taxon>Sphingobacteriales</taxon>
        <taxon>Sphingobacteriaceae</taxon>
        <taxon>Pedobacter</taxon>
    </lineage>
</organism>
<reference evidence="3" key="1">
    <citation type="submission" date="2017-09" db="EMBL/GenBank/DDBJ databases">
        <authorList>
            <person name="Varghese N."/>
            <person name="Submissions S."/>
        </authorList>
    </citation>
    <scope>NUCLEOTIDE SEQUENCE [LARGE SCALE GENOMIC DNA]</scope>
    <source>
        <strain evidence="3">CGMCC 1.12803</strain>
    </source>
</reference>
<evidence type="ECO:0000256" key="1">
    <source>
        <dbReference type="SAM" id="Phobius"/>
    </source>
</evidence>
<name>A0A286A0R1_9SPHI</name>
<dbReference type="RefSeq" id="WP_171047889.1">
    <property type="nucleotide sequence ID" value="NZ_OCMT01000002.1"/>
</dbReference>
<proteinExistence type="predicted"/>
<dbReference type="EMBL" id="OCMT01000002">
    <property type="protein sequence ID" value="SOD15485.1"/>
    <property type="molecule type" value="Genomic_DNA"/>
</dbReference>
<gene>
    <name evidence="2" type="ORF">SAMN06297358_2479</name>
</gene>
<dbReference type="AlphaFoldDB" id="A0A286A0R1"/>
<keyword evidence="1" id="KW-1133">Transmembrane helix</keyword>
<dbReference type="Proteomes" id="UP000219281">
    <property type="component" value="Unassembled WGS sequence"/>
</dbReference>
<protein>
    <submittedName>
        <fullName evidence="2">Uncharacterized protein</fullName>
    </submittedName>
</protein>
<feature type="transmembrane region" description="Helical" evidence="1">
    <location>
        <begin position="23"/>
        <end position="41"/>
    </location>
</feature>
<keyword evidence="1" id="KW-0472">Membrane</keyword>
<evidence type="ECO:0000313" key="3">
    <source>
        <dbReference type="Proteomes" id="UP000219281"/>
    </source>
</evidence>
<accession>A0A286A0R1</accession>
<keyword evidence="1" id="KW-0812">Transmembrane</keyword>
<evidence type="ECO:0000313" key="2">
    <source>
        <dbReference type="EMBL" id="SOD15485.1"/>
    </source>
</evidence>
<keyword evidence="3" id="KW-1185">Reference proteome</keyword>